<dbReference type="Gene3D" id="1.20.1510.10">
    <property type="entry name" value="Cation efflux protein transmembrane domain"/>
    <property type="match status" value="1"/>
</dbReference>
<dbReference type="SUPFAM" id="SSF160240">
    <property type="entry name" value="Cation efflux protein cytoplasmic domain-like"/>
    <property type="match status" value="1"/>
</dbReference>
<dbReference type="PANTHER" id="PTHR13414">
    <property type="entry name" value="HUEL-CATION TRANSPORTER"/>
    <property type="match status" value="1"/>
</dbReference>
<dbReference type="GO" id="GO:0016020">
    <property type="term" value="C:membrane"/>
    <property type="evidence" value="ECO:0007669"/>
    <property type="project" value="UniProtKB-SubCell"/>
</dbReference>
<dbReference type="InterPro" id="IPR002524">
    <property type="entry name" value="Cation_efflux"/>
</dbReference>
<dbReference type="Pfam" id="PF01545">
    <property type="entry name" value="Cation_efflux"/>
    <property type="match status" value="1"/>
</dbReference>
<dbReference type="InterPro" id="IPR027469">
    <property type="entry name" value="Cation_efflux_TMD_sf"/>
</dbReference>
<dbReference type="SUPFAM" id="SSF161111">
    <property type="entry name" value="Cation efflux protein transmembrane domain-like"/>
    <property type="match status" value="1"/>
</dbReference>
<gene>
    <name evidence="9" type="ORF">GCM10007388_19170</name>
</gene>
<accession>A0AA87Y617</accession>
<dbReference type="AlphaFoldDB" id="A0AA87Y617"/>
<dbReference type="InterPro" id="IPR036837">
    <property type="entry name" value="Cation_efflux_CTD_sf"/>
</dbReference>
<feature type="transmembrane region" description="Helical" evidence="7">
    <location>
        <begin position="154"/>
        <end position="179"/>
    </location>
</feature>
<evidence type="ECO:0000256" key="1">
    <source>
        <dbReference type="ARBA" id="ARBA00004141"/>
    </source>
</evidence>
<dbReference type="InterPro" id="IPR058533">
    <property type="entry name" value="Cation_efflux_TM"/>
</dbReference>
<sequence length="385" mass="40166">MQDGTTNPQHSPRPNLPTDPAQPDTDPTATRLPGAGATTAHSQADSIASSPAAAGAAVTRPATGTPSRRASEDANAGQAQRSGSQKVIYAAIVANLGIAAAKFAVAAITGSAAMVAEGIHSAVDTGNEFLLLLGERQSARPADRHHPFGYGKSLYFWALIVALSVFSLGGGLSIYHGVAALKAPPPLQDPLWNYVVLAAAALFEGYSWNVSRKALNTLRKPGVSLWQAVRASKDASVFTVLIEDSAALLGIVIAATGIALGQLFDNPYFDPIASILIGLLLVGAAFTLARETGGLLVGESIDKEQLAALHALFGRETALDSVGSLRTMQLGPDDVLLAASVQFRRGMRIDEVEHAIARLETAIAAEHPAVKHVYFESSALRSVLK</sequence>
<dbReference type="InterPro" id="IPR040177">
    <property type="entry name" value="SLC30A9"/>
</dbReference>
<comment type="subcellular location">
    <subcellularLocation>
        <location evidence="1">Membrane</location>
        <topology evidence="1">Multi-pass membrane protein</topology>
    </subcellularLocation>
</comment>
<evidence type="ECO:0000256" key="3">
    <source>
        <dbReference type="ARBA" id="ARBA00022692"/>
    </source>
</evidence>
<comment type="caution">
    <text evidence="9">The sequence shown here is derived from an EMBL/GenBank/DDBJ whole genome shotgun (WGS) entry which is preliminary data.</text>
</comment>
<feature type="domain" description="Cation efflux protein transmembrane" evidence="8">
    <location>
        <begin position="89"/>
        <end position="296"/>
    </location>
</feature>
<keyword evidence="5 7" id="KW-0472">Membrane</keyword>
<dbReference type="Proteomes" id="UP000619512">
    <property type="component" value="Unassembled WGS sequence"/>
</dbReference>
<evidence type="ECO:0000259" key="8">
    <source>
        <dbReference type="Pfam" id="PF01545"/>
    </source>
</evidence>
<dbReference type="EMBL" id="BMWW01000003">
    <property type="protein sequence ID" value="GGY86166.1"/>
    <property type="molecule type" value="Genomic_DNA"/>
</dbReference>
<evidence type="ECO:0000256" key="7">
    <source>
        <dbReference type="SAM" id="Phobius"/>
    </source>
</evidence>
<feature type="transmembrane region" description="Helical" evidence="7">
    <location>
        <begin position="237"/>
        <end position="260"/>
    </location>
</feature>
<evidence type="ECO:0000256" key="5">
    <source>
        <dbReference type="ARBA" id="ARBA00023136"/>
    </source>
</evidence>
<protein>
    <submittedName>
        <fullName evidence="9">Cation transporter</fullName>
    </submittedName>
</protein>
<organism evidence="9 10">
    <name type="scientific">Pseudoduganella plicata</name>
    <dbReference type="NCBI Taxonomy" id="321984"/>
    <lineage>
        <taxon>Bacteria</taxon>
        <taxon>Pseudomonadati</taxon>
        <taxon>Pseudomonadota</taxon>
        <taxon>Betaproteobacteria</taxon>
        <taxon>Burkholderiales</taxon>
        <taxon>Oxalobacteraceae</taxon>
        <taxon>Telluria group</taxon>
        <taxon>Pseudoduganella</taxon>
    </lineage>
</organism>
<proteinExistence type="predicted"/>
<name>A0AA87Y617_9BURK</name>
<reference evidence="9" key="1">
    <citation type="journal article" date="2014" name="Int. J. Syst. Evol. Microbiol.">
        <title>Complete genome sequence of Corynebacterium casei LMG S-19264T (=DSM 44701T), isolated from a smear-ripened cheese.</title>
        <authorList>
            <consortium name="US DOE Joint Genome Institute (JGI-PGF)"/>
            <person name="Walter F."/>
            <person name="Albersmeier A."/>
            <person name="Kalinowski J."/>
            <person name="Ruckert C."/>
        </authorList>
    </citation>
    <scope>NUCLEOTIDE SEQUENCE</scope>
    <source>
        <strain evidence="9">KCTC 12344</strain>
    </source>
</reference>
<dbReference type="GO" id="GO:0008324">
    <property type="term" value="F:monoatomic cation transmembrane transporter activity"/>
    <property type="evidence" value="ECO:0007669"/>
    <property type="project" value="InterPro"/>
</dbReference>
<feature type="transmembrane region" description="Helical" evidence="7">
    <location>
        <begin position="191"/>
        <end position="210"/>
    </location>
</feature>
<keyword evidence="4 7" id="KW-1133">Transmembrane helix</keyword>
<feature type="region of interest" description="Disordered" evidence="6">
    <location>
        <begin position="1"/>
        <end position="80"/>
    </location>
</feature>
<keyword evidence="3 7" id="KW-0812">Transmembrane</keyword>
<dbReference type="GO" id="GO:0006829">
    <property type="term" value="P:zinc ion transport"/>
    <property type="evidence" value="ECO:0007669"/>
    <property type="project" value="InterPro"/>
</dbReference>
<evidence type="ECO:0000313" key="9">
    <source>
        <dbReference type="EMBL" id="GGY86166.1"/>
    </source>
</evidence>
<feature type="transmembrane region" description="Helical" evidence="7">
    <location>
        <begin position="272"/>
        <end position="289"/>
    </location>
</feature>
<evidence type="ECO:0000313" key="10">
    <source>
        <dbReference type="Proteomes" id="UP000619512"/>
    </source>
</evidence>
<feature type="compositionally biased region" description="Polar residues" evidence="6">
    <location>
        <begin position="1"/>
        <end position="12"/>
    </location>
</feature>
<evidence type="ECO:0000256" key="6">
    <source>
        <dbReference type="SAM" id="MobiDB-lite"/>
    </source>
</evidence>
<dbReference type="PANTHER" id="PTHR13414:SF9">
    <property type="entry name" value="PROTON-COUPLED ZINC ANTIPORTER SLC30A9, MITOCHONDRIAL"/>
    <property type="match status" value="1"/>
</dbReference>
<dbReference type="NCBIfam" id="TIGR01297">
    <property type="entry name" value="CDF"/>
    <property type="match status" value="1"/>
</dbReference>
<evidence type="ECO:0000256" key="2">
    <source>
        <dbReference type="ARBA" id="ARBA00022448"/>
    </source>
</evidence>
<keyword evidence="2" id="KW-0813">Transport</keyword>
<feature type="compositionally biased region" description="Low complexity" evidence="6">
    <location>
        <begin position="18"/>
        <end position="30"/>
    </location>
</feature>
<feature type="compositionally biased region" description="Low complexity" evidence="6">
    <location>
        <begin position="44"/>
        <end position="66"/>
    </location>
</feature>
<evidence type="ECO:0000256" key="4">
    <source>
        <dbReference type="ARBA" id="ARBA00022989"/>
    </source>
</evidence>
<reference evidence="9" key="2">
    <citation type="submission" date="2022-12" db="EMBL/GenBank/DDBJ databases">
        <authorList>
            <person name="Sun Q."/>
            <person name="Kim S."/>
        </authorList>
    </citation>
    <scope>NUCLEOTIDE SEQUENCE</scope>
    <source>
        <strain evidence="9">KCTC 12344</strain>
    </source>
</reference>